<dbReference type="GO" id="GO:0000155">
    <property type="term" value="F:phosphorelay sensor kinase activity"/>
    <property type="evidence" value="ECO:0007669"/>
    <property type="project" value="InterPro"/>
</dbReference>
<dbReference type="SUPFAM" id="SSF55874">
    <property type="entry name" value="ATPase domain of HSP90 chaperone/DNA topoisomerase II/histidine kinase"/>
    <property type="match status" value="1"/>
</dbReference>
<name>A0A7H0G129_9GAMM</name>
<dbReference type="GO" id="GO:0000156">
    <property type="term" value="F:phosphorelay response regulator activity"/>
    <property type="evidence" value="ECO:0007669"/>
    <property type="project" value="TreeGrafter"/>
</dbReference>
<keyword evidence="5" id="KW-0418">Kinase</keyword>
<dbReference type="InterPro" id="IPR036097">
    <property type="entry name" value="HisK_dim/P_sf"/>
</dbReference>
<gene>
    <name evidence="7" type="ORF">H8B22_07320</name>
</gene>
<keyword evidence="3" id="KW-0597">Phosphoprotein</keyword>
<protein>
    <recommendedName>
        <fullName evidence="2">histidine kinase</fullName>
        <ecNumber evidence="2">2.7.13.3</ecNumber>
    </recommendedName>
</protein>
<evidence type="ECO:0000313" key="7">
    <source>
        <dbReference type="EMBL" id="QNP41995.1"/>
    </source>
</evidence>
<dbReference type="EMBL" id="CP060820">
    <property type="protein sequence ID" value="QNP41995.1"/>
    <property type="molecule type" value="Genomic_DNA"/>
</dbReference>
<keyword evidence="8" id="KW-1185">Reference proteome</keyword>
<comment type="catalytic activity">
    <reaction evidence="1">
        <text>ATP + protein L-histidine = ADP + protein N-phospho-L-histidine.</text>
        <dbReference type="EC" id="2.7.13.3"/>
    </reaction>
</comment>
<dbReference type="PROSITE" id="PS50109">
    <property type="entry name" value="HIS_KIN"/>
    <property type="match status" value="1"/>
</dbReference>
<dbReference type="KEGG" id="lsx:H8B22_07320"/>
<dbReference type="SMART" id="SM00387">
    <property type="entry name" value="HATPase_c"/>
    <property type="match status" value="1"/>
</dbReference>
<dbReference type="Pfam" id="PF00512">
    <property type="entry name" value="HisKA"/>
    <property type="match status" value="1"/>
</dbReference>
<dbReference type="PANTHER" id="PTHR42878:SF15">
    <property type="entry name" value="BACTERIOPHYTOCHROME"/>
    <property type="match status" value="1"/>
</dbReference>
<accession>A0A7H0G129</accession>
<dbReference type="Pfam" id="PF02518">
    <property type="entry name" value="HATPase_c"/>
    <property type="match status" value="1"/>
</dbReference>
<evidence type="ECO:0000256" key="4">
    <source>
        <dbReference type="ARBA" id="ARBA00022679"/>
    </source>
</evidence>
<dbReference type="InterPro" id="IPR004358">
    <property type="entry name" value="Sig_transdc_His_kin-like_C"/>
</dbReference>
<dbReference type="Gene3D" id="1.10.287.130">
    <property type="match status" value="1"/>
</dbReference>
<evidence type="ECO:0000256" key="5">
    <source>
        <dbReference type="ARBA" id="ARBA00022777"/>
    </source>
</evidence>
<dbReference type="InterPro" id="IPR050351">
    <property type="entry name" value="BphY/WalK/GraS-like"/>
</dbReference>
<dbReference type="Proteomes" id="UP000516018">
    <property type="component" value="Chromosome"/>
</dbReference>
<evidence type="ECO:0000313" key="8">
    <source>
        <dbReference type="Proteomes" id="UP000516018"/>
    </source>
</evidence>
<dbReference type="InterPro" id="IPR005467">
    <property type="entry name" value="His_kinase_dom"/>
</dbReference>
<dbReference type="PANTHER" id="PTHR42878">
    <property type="entry name" value="TWO-COMPONENT HISTIDINE KINASE"/>
    <property type="match status" value="1"/>
</dbReference>
<dbReference type="PRINTS" id="PR00344">
    <property type="entry name" value="BCTRLSENSOR"/>
</dbReference>
<sequence length="244" mass="26247">MTEADPQLAALEAARRQLQLLTDAITHDLRAPLRAIDGFAGHLAGSAHERLQPHEREQLARIRAAATRMGGLLDKLGELSRATHVALQPAPVDLSLLAEWVLADLQAAEPGRQAEVHVQPGLRAHGDERLLRQLLAELLHNAWAFSAAAPQTRIDVSGRQESGRFVLSIRDAGIGFDPRYLGKLFEPLQRLHGVGQGAGHGLGLAIARRIAERHGGRISAISQTGDGATFTVELPDARETPHGA</sequence>
<evidence type="ECO:0000259" key="6">
    <source>
        <dbReference type="PROSITE" id="PS50109"/>
    </source>
</evidence>
<dbReference type="InterPro" id="IPR036890">
    <property type="entry name" value="HATPase_C_sf"/>
</dbReference>
<reference evidence="7 8" key="1">
    <citation type="submission" date="2020-08" db="EMBL/GenBank/DDBJ databases">
        <title>Lysobacter sp. II4 sp. nov., isolated from soil.</title>
        <authorList>
            <person name="Woo C.Y."/>
            <person name="Kim J."/>
        </authorList>
    </citation>
    <scope>NUCLEOTIDE SEQUENCE [LARGE SCALE GENOMIC DNA]</scope>
    <source>
        <strain evidence="7 8">II4</strain>
    </source>
</reference>
<dbReference type="EC" id="2.7.13.3" evidence="2"/>
<dbReference type="InterPro" id="IPR003594">
    <property type="entry name" value="HATPase_dom"/>
</dbReference>
<keyword evidence="4" id="KW-0808">Transferase</keyword>
<dbReference type="CDD" id="cd00075">
    <property type="entry name" value="HATPase"/>
    <property type="match status" value="1"/>
</dbReference>
<dbReference type="RefSeq" id="WP_187713429.1">
    <property type="nucleotide sequence ID" value="NZ_CP060820.1"/>
</dbReference>
<evidence type="ECO:0000256" key="1">
    <source>
        <dbReference type="ARBA" id="ARBA00000085"/>
    </source>
</evidence>
<dbReference type="SMART" id="SM00388">
    <property type="entry name" value="HisKA"/>
    <property type="match status" value="1"/>
</dbReference>
<dbReference type="GO" id="GO:0005886">
    <property type="term" value="C:plasma membrane"/>
    <property type="evidence" value="ECO:0007669"/>
    <property type="project" value="UniProtKB-ARBA"/>
</dbReference>
<dbReference type="CDD" id="cd00082">
    <property type="entry name" value="HisKA"/>
    <property type="match status" value="1"/>
</dbReference>
<proteinExistence type="predicted"/>
<dbReference type="GO" id="GO:0007234">
    <property type="term" value="P:osmosensory signaling via phosphorelay pathway"/>
    <property type="evidence" value="ECO:0007669"/>
    <property type="project" value="TreeGrafter"/>
</dbReference>
<dbReference type="AlphaFoldDB" id="A0A7H0G129"/>
<dbReference type="GO" id="GO:0030295">
    <property type="term" value="F:protein kinase activator activity"/>
    <property type="evidence" value="ECO:0007669"/>
    <property type="project" value="TreeGrafter"/>
</dbReference>
<dbReference type="Gene3D" id="3.30.565.10">
    <property type="entry name" value="Histidine kinase-like ATPase, C-terminal domain"/>
    <property type="match status" value="1"/>
</dbReference>
<organism evidence="7 8">
    <name type="scientific">Agrilutibacter terrestris</name>
    <dbReference type="NCBI Taxonomy" id="2865112"/>
    <lineage>
        <taxon>Bacteria</taxon>
        <taxon>Pseudomonadati</taxon>
        <taxon>Pseudomonadota</taxon>
        <taxon>Gammaproteobacteria</taxon>
        <taxon>Lysobacterales</taxon>
        <taxon>Lysobacteraceae</taxon>
        <taxon>Agrilutibacter</taxon>
    </lineage>
</organism>
<dbReference type="InterPro" id="IPR003661">
    <property type="entry name" value="HisK_dim/P_dom"/>
</dbReference>
<feature type="domain" description="Histidine kinase" evidence="6">
    <location>
        <begin position="24"/>
        <end position="238"/>
    </location>
</feature>
<dbReference type="SUPFAM" id="SSF47384">
    <property type="entry name" value="Homodimeric domain of signal transducing histidine kinase"/>
    <property type="match status" value="1"/>
</dbReference>
<evidence type="ECO:0000256" key="3">
    <source>
        <dbReference type="ARBA" id="ARBA00022553"/>
    </source>
</evidence>
<dbReference type="FunFam" id="3.30.565.10:FF:000006">
    <property type="entry name" value="Sensor histidine kinase WalK"/>
    <property type="match status" value="1"/>
</dbReference>
<evidence type="ECO:0000256" key="2">
    <source>
        <dbReference type="ARBA" id="ARBA00012438"/>
    </source>
</evidence>